<proteinExistence type="predicted"/>
<dbReference type="Proteomes" id="UP000317180">
    <property type="component" value="Unassembled WGS sequence"/>
</dbReference>
<dbReference type="Proteomes" id="UP000276178">
    <property type="component" value="Unassembled WGS sequence"/>
</dbReference>
<keyword evidence="5" id="KW-1185">Reference proteome</keyword>
<dbReference type="GeneID" id="82809367"/>
<dbReference type="RefSeq" id="WP_005835597.1">
    <property type="nucleotide sequence ID" value="NZ_BJOD01000046.1"/>
</dbReference>
<comment type="caution">
    <text evidence="3">The sequence shown here is derived from an EMBL/GenBank/DDBJ whole genome shotgun (WGS) entry which is preliminary data.</text>
</comment>
<evidence type="ECO:0000313" key="2">
    <source>
        <dbReference type="EMBL" id="GED27651.1"/>
    </source>
</evidence>
<evidence type="ECO:0000313" key="3">
    <source>
        <dbReference type="EMBL" id="RNB61544.1"/>
    </source>
</evidence>
<dbReference type="EMBL" id="BJOD01000046">
    <property type="protein sequence ID" value="GED27651.1"/>
    <property type="molecule type" value="Genomic_DNA"/>
</dbReference>
<dbReference type="AlphaFoldDB" id="A0A3M8BDN9"/>
<feature type="signal peptide" evidence="1">
    <location>
        <begin position="1"/>
        <end position="21"/>
    </location>
</feature>
<evidence type="ECO:0000256" key="1">
    <source>
        <dbReference type="SAM" id="SignalP"/>
    </source>
</evidence>
<evidence type="ECO:0000313" key="5">
    <source>
        <dbReference type="Proteomes" id="UP000317180"/>
    </source>
</evidence>
<reference evidence="3 4" key="1">
    <citation type="submission" date="2018-10" db="EMBL/GenBank/DDBJ databases">
        <title>Phylogenomics of Brevibacillus.</title>
        <authorList>
            <person name="Dunlap C."/>
        </authorList>
    </citation>
    <scope>NUCLEOTIDE SEQUENCE [LARGE SCALE GENOMIC DNA]</scope>
    <source>
        <strain evidence="3 4">NRRL NRS 1219</strain>
    </source>
</reference>
<organism evidence="3 4">
    <name type="scientific">Brevibacillus agri</name>
    <dbReference type="NCBI Taxonomy" id="51101"/>
    <lineage>
        <taxon>Bacteria</taxon>
        <taxon>Bacillati</taxon>
        <taxon>Bacillota</taxon>
        <taxon>Bacilli</taxon>
        <taxon>Bacillales</taxon>
        <taxon>Paenibacillaceae</taxon>
        <taxon>Brevibacillus</taxon>
    </lineage>
</organism>
<dbReference type="PROSITE" id="PS51257">
    <property type="entry name" value="PROKAR_LIPOPROTEIN"/>
    <property type="match status" value="1"/>
</dbReference>
<reference evidence="2 5" key="2">
    <citation type="submission" date="2019-06" db="EMBL/GenBank/DDBJ databases">
        <title>Whole genome shotgun sequence of Brevibacillus agri NBRC 15538.</title>
        <authorList>
            <person name="Hosoyama A."/>
            <person name="Uohara A."/>
            <person name="Ohji S."/>
            <person name="Ichikawa N."/>
        </authorList>
    </citation>
    <scope>NUCLEOTIDE SEQUENCE [LARGE SCALE GENOMIC DNA]</scope>
    <source>
        <strain evidence="2 5">NBRC 15538</strain>
    </source>
</reference>
<protein>
    <recommendedName>
        <fullName evidence="6">DUF5105 domain-containing protein</fullName>
    </recommendedName>
</protein>
<dbReference type="EMBL" id="RHHN01000004">
    <property type="protein sequence ID" value="RNB61544.1"/>
    <property type="molecule type" value="Genomic_DNA"/>
</dbReference>
<name>A0A3M8BDN9_9BACL</name>
<evidence type="ECO:0000313" key="4">
    <source>
        <dbReference type="Proteomes" id="UP000276178"/>
    </source>
</evidence>
<gene>
    <name evidence="2" type="ORF">BAG01nite_37530</name>
    <name evidence="3" type="ORF">EB820_00620</name>
</gene>
<sequence>MKKVVVTCFCMLFAAFVSSCAPEETVQENALPAPKEAPAAADAGAALNQTIDISANQNKIASYMVEECKKAFSPYYELLAFTLSDYEEKTVDGKVEAIFGYQVKYKNFEKDPDTVDYIKAAKAKGDPRYQQLHDEYLQPKEMNFHLKAVIEHNGSVTLYTNVKPKGIQWEKVVMSDFVLKK</sequence>
<keyword evidence="1" id="KW-0732">Signal</keyword>
<accession>A0A3M8BDN9</accession>
<evidence type="ECO:0008006" key="6">
    <source>
        <dbReference type="Google" id="ProtNLM"/>
    </source>
</evidence>
<feature type="chain" id="PRO_5017972451" description="DUF5105 domain-containing protein" evidence="1">
    <location>
        <begin position="22"/>
        <end position="181"/>
    </location>
</feature>
<dbReference type="OrthoDB" id="1708178at2"/>